<dbReference type="STRING" id="929556.Solca_3291"/>
<dbReference type="InterPro" id="IPR017850">
    <property type="entry name" value="Alkaline_phosphatase_core_sf"/>
</dbReference>
<reference evidence="5" key="1">
    <citation type="submission" date="2012-02" db="EMBL/GenBank/DDBJ databases">
        <title>The complete genome of Solitalea canadensis DSM 3403.</title>
        <authorList>
            <consortium name="US DOE Joint Genome Institute (JGI-PGF)"/>
            <person name="Lucas S."/>
            <person name="Copeland A."/>
            <person name="Lapidus A."/>
            <person name="Glavina del Rio T."/>
            <person name="Dalin E."/>
            <person name="Tice H."/>
            <person name="Bruce D."/>
            <person name="Goodwin L."/>
            <person name="Pitluck S."/>
            <person name="Peters L."/>
            <person name="Ovchinnikova G."/>
            <person name="Lu M."/>
            <person name="Kyrpides N."/>
            <person name="Mavromatis K."/>
            <person name="Ivanova N."/>
            <person name="Brettin T."/>
            <person name="Detter J.C."/>
            <person name="Han C."/>
            <person name="Larimer F."/>
            <person name="Land M."/>
            <person name="Hauser L."/>
            <person name="Markowitz V."/>
            <person name="Cheng J.-F."/>
            <person name="Hugenholtz P."/>
            <person name="Woyke T."/>
            <person name="Wu D."/>
            <person name="Spring S."/>
            <person name="Schroeder M."/>
            <person name="Kopitz M."/>
            <person name="Brambilla E."/>
            <person name="Klenk H.-P."/>
            <person name="Eisen J.A."/>
        </authorList>
    </citation>
    <scope>NUCLEOTIDE SEQUENCE</scope>
    <source>
        <strain evidence="5">DSM 3403</strain>
    </source>
</reference>
<keyword evidence="3" id="KW-0378">Hydrolase</keyword>
<gene>
    <name evidence="5" type="ordered locus">Solca_3291</name>
</gene>
<dbReference type="GO" id="GO:0034480">
    <property type="term" value="F:phosphatidylcholine phospholipase C activity"/>
    <property type="evidence" value="ECO:0007669"/>
    <property type="project" value="UniProtKB-EC"/>
</dbReference>
<evidence type="ECO:0000313" key="6">
    <source>
        <dbReference type="Proteomes" id="UP000007590"/>
    </source>
</evidence>
<dbReference type="OrthoDB" id="980947at2"/>
<dbReference type="EC" id="3.1.4.3" evidence="2"/>
<evidence type="ECO:0000256" key="2">
    <source>
        <dbReference type="ARBA" id="ARBA00012018"/>
    </source>
</evidence>
<accession>H8KWX2</accession>
<dbReference type="PANTHER" id="PTHR31956:SF1">
    <property type="entry name" value="NON-SPECIFIC PHOSPHOLIPASE C1"/>
    <property type="match status" value="1"/>
</dbReference>
<dbReference type="GO" id="GO:0016042">
    <property type="term" value="P:lipid catabolic process"/>
    <property type="evidence" value="ECO:0007669"/>
    <property type="project" value="InterPro"/>
</dbReference>
<comment type="similarity">
    <text evidence="1">Belongs to the bacterial phospholipase C family.</text>
</comment>
<dbReference type="InterPro" id="IPR017767">
    <property type="entry name" value="PC-PLC"/>
</dbReference>
<organism evidence="5 6">
    <name type="scientific">Solitalea canadensis (strain ATCC 29591 / DSM 3403 / JCM 21819 / LMG 8368 / NBRC 15130 / NCIMB 12057 / USAM 9D)</name>
    <name type="common">Flexibacter canadensis</name>
    <dbReference type="NCBI Taxonomy" id="929556"/>
    <lineage>
        <taxon>Bacteria</taxon>
        <taxon>Pseudomonadati</taxon>
        <taxon>Bacteroidota</taxon>
        <taxon>Sphingobacteriia</taxon>
        <taxon>Sphingobacteriales</taxon>
        <taxon>Sphingobacteriaceae</taxon>
        <taxon>Solitalea</taxon>
    </lineage>
</organism>
<dbReference type="eggNOG" id="COG3511">
    <property type="taxonomic scope" value="Bacteria"/>
</dbReference>
<dbReference type="InterPro" id="IPR008475">
    <property type="entry name" value="PLipase_C_C"/>
</dbReference>
<dbReference type="InterPro" id="IPR019546">
    <property type="entry name" value="TAT_signal_bac_arc"/>
</dbReference>
<dbReference type="SUPFAM" id="SSF53649">
    <property type="entry name" value="Alkaline phosphatase-like"/>
    <property type="match status" value="1"/>
</dbReference>
<feature type="domain" description="Bacterial phospholipase C C-terminal" evidence="4">
    <location>
        <begin position="633"/>
        <end position="736"/>
    </location>
</feature>
<evidence type="ECO:0000256" key="1">
    <source>
        <dbReference type="ARBA" id="ARBA00009717"/>
    </source>
</evidence>
<dbReference type="NCBIfam" id="TIGR01409">
    <property type="entry name" value="TAT_signal_seq"/>
    <property type="match status" value="1"/>
</dbReference>
<evidence type="ECO:0000259" key="4">
    <source>
        <dbReference type="Pfam" id="PF05506"/>
    </source>
</evidence>
<dbReference type="NCBIfam" id="TIGR03396">
    <property type="entry name" value="PC_PLC"/>
    <property type="match status" value="1"/>
</dbReference>
<sequence length="852" mass="97402">MDTRRDFLKKAALLSGAAGITSVLPLSIQKALAINPQEGSTFLDAEHIVLLMQENRSFDHCFGTLKGVRGFNDPRAITLPDKNLVWFQTDKDGKTYVPFRMDIKESKITWMSSLPHSWENQVDARNEGKYDKWLDVKRSGGYPDIPMTLGYYTREDIPFYYALADAFTVCDQHFCSSLTGTTPNRLYFWTGTLRDKQSVEGKANVWNSDVEYENEANWTTFPERLEEDGISWKIYQNEISVGVGFSEDQDVWLANFTDNPIEWFKQYNVRFSKAHLDYLKQREMQLPAEIATLEAKMSSLSEVELTEAKKKLEQKKKALVKIGTSNAKWNQAAYELLSQYEKNLHDKAFTTNNGDPDYHQVETLNYHEDGVERLVKVPKGDVLHQFREDVKTGKLPTVSWLVAPQHFSDHPSSPWYGAWYVSEVIDILTQNPDVWKKTIFILTYDENDGSFDHIPPFVAPNPTDRDTGFTSEGINNGVDYVTLEQEFRDGRSKKDARQSPVGLGYRVPFVVASPWSRGGWVNSEVFDHTSVLQFLEKFLSHKTGKSIKETNISNWRRTVCGDLTSIFRPYNGEKITLPPFVDKVPFIESISNAKFKEIPKGFRELSTEEIAKAHQNPLAAEFMPRQEKGTRQSCALPYQLYADAKLSKDKKSVEVTFAAKNEIFGQLSAGAPFNVYAPGNYRSNKQLNFESVKTWAYAVKSGDEINNSWALHNFEKDQYFLRVYGPNGFFREFKGNESDPGIEIQCEYSRNRFNNKKLTGSIDLKIANLDKTRKYSVLIIDNAYKNQPIKKVIDAAATPESIAHIKLDLVQSYNWYDFSVKIEGFDVFEKRYAGRVETGNDSYSDPLMGGMI</sequence>
<dbReference type="InterPro" id="IPR006311">
    <property type="entry name" value="TAT_signal"/>
</dbReference>
<dbReference type="Gene3D" id="3.40.720.10">
    <property type="entry name" value="Alkaline Phosphatase, subunit A"/>
    <property type="match status" value="2"/>
</dbReference>
<evidence type="ECO:0000313" key="5">
    <source>
        <dbReference type="EMBL" id="AFD08301.1"/>
    </source>
</evidence>
<dbReference type="Pfam" id="PF04185">
    <property type="entry name" value="Phosphoesterase"/>
    <property type="match status" value="2"/>
</dbReference>
<keyword evidence="6" id="KW-1185">Reference proteome</keyword>
<dbReference type="AlphaFoldDB" id="H8KWX2"/>
<name>H8KWX2_SOLCM</name>
<dbReference type="Pfam" id="PF05506">
    <property type="entry name" value="PLipase_C_C"/>
    <property type="match status" value="1"/>
</dbReference>
<evidence type="ECO:0000256" key="3">
    <source>
        <dbReference type="ARBA" id="ARBA00022801"/>
    </source>
</evidence>
<protein>
    <recommendedName>
        <fullName evidence="2">phospholipase C</fullName>
        <ecNumber evidence="2">3.1.4.3</ecNumber>
    </recommendedName>
</protein>
<dbReference type="PROSITE" id="PS51318">
    <property type="entry name" value="TAT"/>
    <property type="match status" value="1"/>
</dbReference>
<dbReference type="InterPro" id="IPR007312">
    <property type="entry name" value="Phosphoesterase"/>
</dbReference>
<proteinExistence type="inferred from homology"/>
<dbReference type="HOGENOM" id="CLU_008770_1_0_10"/>
<dbReference type="RefSeq" id="WP_014681524.1">
    <property type="nucleotide sequence ID" value="NC_017770.1"/>
</dbReference>
<dbReference type="KEGG" id="scn:Solca_3291"/>
<dbReference type="EMBL" id="CP003349">
    <property type="protein sequence ID" value="AFD08301.1"/>
    <property type="molecule type" value="Genomic_DNA"/>
</dbReference>
<dbReference type="PANTHER" id="PTHR31956">
    <property type="entry name" value="NON-SPECIFIC PHOSPHOLIPASE C4-RELATED"/>
    <property type="match status" value="1"/>
</dbReference>
<dbReference type="Proteomes" id="UP000007590">
    <property type="component" value="Chromosome"/>
</dbReference>